<dbReference type="AlphaFoldDB" id="A0A4R7TBN5"/>
<dbReference type="EMBL" id="SOCE01000001">
    <property type="protein sequence ID" value="TDU89461.1"/>
    <property type="molecule type" value="Genomic_DNA"/>
</dbReference>
<comment type="caution">
    <text evidence="1">The sequence shown here is derived from an EMBL/GenBank/DDBJ whole genome shotgun (WGS) entry which is preliminary data.</text>
</comment>
<sequence>MNGTYTGRDVDGVEWSGTDVCDGLHPKTGMPCVLGDHKGYHRTADGAGWQDED</sequence>
<name>A0A4R7TBN5_9ACTN</name>
<evidence type="ECO:0000313" key="2">
    <source>
        <dbReference type="Proteomes" id="UP000295151"/>
    </source>
</evidence>
<evidence type="ECO:0000313" key="1">
    <source>
        <dbReference type="EMBL" id="TDU89461.1"/>
    </source>
</evidence>
<gene>
    <name evidence="1" type="ORF">EV138_3029</name>
</gene>
<accession>A0A4R7TBN5</accession>
<organism evidence="1 2">
    <name type="scientific">Kribbella voronezhensis</name>
    <dbReference type="NCBI Taxonomy" id="2512212"/>
    <lineage>
        <taxon>Bacteria</taxon>
        <taxon>Bacillati</taxon>
        <taxon>Actinomycetota</taxon>
        <taxon>Actinomycetes</taxon>
        <taxon>Propionibacteriales</taxon>
        <taxon>Kribbellaceae</taxon>
        <taxon>Kribbella</taxon>
    </lineage>
</organism>
<keyword evidence="2" id="KW-1185">Reference proteome</keyword>
<proteinExistence type="predicted"/>
<dbReference type="RefSeq" id="WP_166678596.1">
    <property type="nucleotide sequence ID" value="NZ_SOCE01000001.1"/>
</dbReference>
<protein>
    <submittedName>
        <fullName evidence="1">Uncharacterized protein</fullName>
    </submittedName>
</protein>
<reference evidence="1 2" key="1">
    <citation type="submission" date="2019-03" db="EMBL/GenBank/DDBJ databases">
        <title>Genomic Encyclopedia of Type Strains, Phase III (KMG-III): the genomes of soil and plant-associated and newly described type strains.</title>
        <authorList>
            <person name="Whitman W."/>
        </authorList>
    </citation>
    <scope>NUCLEOTIDE SEQUENCE [LARGE SCALE GENOMIC DNA]</scope>
    <source>
        <strain evidence="1 2">VKM Ac-2575</strain>
    </source>
</reference>
<dbReference type="Proteomes" id="UP000295151">
    <property type="component" value="Unassembled WGS sequence"/>
</dbReference>